<gene>
    <name evidence="2" type="ORF">FBEOM_7020</name>
</gene>
<dbReference type="Gene3D" id="1.10.472.10">
    <property type="entry name" value="Cyclin-like"/>
    <property type="match status" value="1"/>
</dbReference>
<organism evidence="2 3">
    <name type="scientific">Fusarium beomiforme</name>
    <dbReference type="NCBI Taxonomy" id="44412"/>
    <lineage>
        <taxon>Eukaryota</taxon>
        <taxon>Fungi</taxon>
        <taxon>Dikarya</taxon>
        <taxon>Ascomycota</taxon>
        <taxon>Pezizomycotina</taxon>
        <taxon>Sordariomycetes</taxon>
        <taxon>Hypocreomycetidae</taxon>
        <taxon>Hypocreales</taxon>
        <taxon>Nectriaceae</taxon>
        <taxon>Fusarium</taxon>
        <taxon>Fusarium burgessii species complex</taxon>
    </lineage>
</organism>
<protein>
    <submittedName>
        <fullName evidence="2">Meiotically up-regulated 80</fullName>
    </submittedName>
</protein>
<accession>A0A9P5AI06</accession>
<dbReference type="PANTHER" id="PTHR15615">
    <property type="match status" value="1"/>
</dbReference>
<comment type="caution">
    <text evidence="2">The sequence shown here is derived from an EMBL/GenBank/DDBJ whole genome shotgun (WGS) entry which is preliminary data.</text>
</comment>
<proteinExistence type="predicted"/>
<feature type="compositionally biased region" description="Polar residues" evidence="1">
    <location>
        <begin position="343"/>
        <end position="369"/>
    </location>
</feature>
<keyword evidence="3" id="KW-1185">Reference proteome</keyword>
<sequence>MSTVFQPPLASWDNHAIHNYPAAVPQTARAPAPINDTRGSQCYRYPMQQDQQQQQTQTQTTYNHYNQHEQATQPQPELHPTSQVPQHRNGSISAESQGAGQTVKPSTPASTASVSKDDFESLVYHSLQIPKCISPSGGNLADFSAQMTCLFWFETIDELKQAESIRARGPNALIPRLPPLARPYDQFRKWVYSVLSTTQVTQNVILLALLFIYRLKMSTPQIKGRAGSEYRLLTVALMLGNKFLDDNTYTNKTWAEVSCFNVQEIHVMEVEFLSNMRYNLVATKEQWEGWLDKLSCFHEYYERATRLPASPIHIPSPTNKSHHSPVASPTGMMQPAANLPTPAVTTTNYSPASSHSQNWSAYHSNTVSPLATKPNLHFPVSRKRSPEEEIMEHPAKRLVPPGRAPAPAMVQAVNPRSNGIMEPARLPVPHLTVVTGQPQVQPQAQPTLTPFNNGNLNINGYTQPPQQVAQPVHVSLPPLQTGMRAMSTVYPSAPAAMVQKQSLPATTGVTMPQAGFPTQAPVNFGTPNKQHSPGRLGAFNSSPLAEAYGQASAVHTPMVHTPISNSPSVYLQQRPSPYKPVRHVNTLLCPPPSASLEQYHLAVPVPPTQMHYQPLGRRNDLRTGIVPEFIVYDRSHPQNFSTHGLAQGHYPS</sequence>
<dbReference type="GO" id="GO:0016538">
    <property type="term" value="F:cyclin-dependent protein serine/threonine kinase regulator activity"/>
    <property type="evidence" value="ECO:0007669"/>
    <property type="project" value="TreeGrafter"/>
</dbReference>
<dbReference type="GO" id="GO:0005634">
    <property type="term" value="C:nucleus"/>
    <property type="evidence" value="ECO:0007669"/>
    <property type="project" value="TreeGrafter"/>
</dbReference>
<dbReference type="OrthoDB" id="244495at2759"/>
<reference evidence="2" key="1">
    <citation type="journal article" date="2017" name="Mycologia">
        <title>Fusarium algeriense, sp. nov., a novel toxigenic crown rot pathogen of durum wheat from Algeria is nested in the Fusarium burgessii species complex.</title>
        <authorList>
            <person name="Laraba I."/>
            <person name="Keddad A."/>
            <person name="Boureghda H."/>
            <person name="Abdallah N."/>
            <person name="Vaughan M.M."/>
            <person name="Proctor R.H."/>
            <person name="Busman M."/>
            <person name="O'Donnell K."/>
        </authorList>
    </citation>
    <scope>NUCLEOTIDE SEQUENCE</scope>
    <source>
        <strain evidence="2">NRRL 25174</strain>
    </source>
</reference>
<dbReference type="GO" id="GO:0019901">
    <property type="term" value="F:protein kinase binding"/>
    <property type="evidence" value="ECO:0007669"/>
    <property type="project" value="InterPro"/>
</dbReference>
<evidence type="ECO:0000313" key="3">
    <source>
        <dbReference type="Proteomes" id="UP000730481"/>
    </source>
</evidence>
<dbReference type="CDD" id="cd20557">
    <property type="entry name" value="CYCLIN_ScPCL1-like"/>
    <property type="match status" value="1"/>
</dbReference>
<dbReference type="GO" id="GO:0000307">
    <property type="term" value="C:cyclin-dependent protein kinase holoenzyme complex"/>
    <property type="evidence" value="ECO:0007669"/>
    <property type="project" value="TreeGrafter"/>
</dbReference>
<dbReference type="SUPFAM" id="SSF47954">
    <property type="entry name" value="Cyclin-like"/>
    <property type="match status" value="1"/>
</dbReference>
<dbReference type="InterPro" id="IPR036915">
    <property type="entry name" value="Cyclin-like_sf"/>
</dbReference>
<evidence type="ECO:0000256" key="1">
    <source>
        <dbReference type="SAM" id="MobiDB-lite"/>
    </source>
</evidence>
<dbReference type="InterPro" id="IPR013922">
    <property type="entry name" value="Cyclin_PHO80-like"/>
</dbReference>
<dbReference type="AlphaFoldDB" id="A0A9P5AI06"/>
<dbReference type="PANTHER" id="PTHR15615:SF118">
    <property type="entry name" value="CYCLIN, HYPOTHETICAL (EUROFUNG)"/>
    <property type="match status" value="1"/>
</dbReference>
<dbReference type="Pfam" id="PF08613">
    <property type="entry name" value="Cyclin"/>
    <property type="match status" value="1"/>
</dbReference>
<feature type="region of interest" description="Disordered" evidence="1">
    <location>
        <begin position="311"/>
        <end position="392"/>
    </location>
</feature>
<evidence type="ECO:0000313" key="2">
    <source>
        <dbReference type="EMBL" id="KAF4339078.1"/>
    </source>
</evidence>
<dbReference type="Proteomes" id="UP000730481">
    <property type="component" value="Unassembled WGS sequence"/>
</dbReference>
<name>A0A9P5AI06_9HYPO</name>
<reference evidence="2" key="2">
    <citation type="submission" date="2020-02" db="EMBL/GenBank/DDBJ databases">
        <title>Identification and distribution of gene clusters putatively required for synthesis of sphingolipid metabolism inhibitors in phylogenetically diverse species of the filamentous fungus Fusarium.</title>
        <authorList>
            <person name="Kim H.-S."/>
            <person name="Busman M."/>
            <person name="Brown D.W."/>
            <person name="Divon H."/>
            <person name="Uhlig S."/>
            <person name="Proctor R.H."/>
        </authorList>
    </citation>
    <scope>NUCLEOTIDE SEQUENCE</scope>
    <source>
        <strain evidence="2">NRRL 25174</strain>
    </source>
</reference>
<feature type="region of interest" description="Disordered" evidence="1">
    <location>
        <begin position="67"/>
        <end position="114"/>
    </location>
</feature>
<dbReference type="EMBL" id="PVQB02000303">
    <property type="protein sequence ID" value="KAF4339078.1"/>
    <property type="molecule type" value="Genomic_DNA"/>
</dbReference>